<feature type="chain" id="PRO_5004632284" evidence="1">
    <location>
        <begin position="29"/>
        <end position="250"/>
    </location>
</feature>
<dbReference type="STRING" id="411473.RUMCAL_02208"/>
<reference evidence="3 4" key="1">
    <citation type="submission" date="2013-07" db="EMBL/GenBank/DDBJ databases">
        <authorList>
            <person name="Weinstock G."/>
            <person name="Sodergren E."/>
            <person name="Wylie T."/>
            <person name="Fulton L."/>
            <person name="Fulton R."/>
            <person name="Fronick C."/>
            <person name="O'Laughlin M."/>
            <person name="Godfrey J."/>
            <person name="Miner T."/>
            <person name="Herter B."/>
            <person name="Appelbaum E."/>
            <person name="Cordes M."/>
            <person name="Lek S."/>
            <person name="Wollam A."/>
            <person name="Pepin K.H."/>
            <person name="Palsikar V.B."/>
            <person name="Mitreva M."/>
            <person name="Wilson R.K."/>
        </authorList>
    </citation>
    <scope>NUCLEOTIDE SEQUENCE [LARGE SCALE GENOMIC DNA]</scope>
    <source>
        <strain evidence="3 4">ATCC 27760</strain>
    </source>
</reference>
<evidence type="ECO:0000259" key="2">
    <source>
        <dbReference type="PROSITE" id="PS51677"/>
    </source>
</evidence>
<dbReference type="PATRIC" id="fig|411473.3.peg.1824"/>
<dbReference type="SUPFAM" id="SSF88713">
    <property type="entry name" value="Glycoside hydrolase/deacetylase"/>
    <property type="match status" value="1"/>
</dbReference>
<dbReference type="PANTHER" id="PTHR10587">
    <property type="entry name" value="GLYCOSYL TRANSFERASE-RELATED"/>
    <property type="match status" value="1"/>
</dbReference>
<evidence type="ECO:0000313" key="3">
    <source>
        <dbReference type="EMBL" id="ERJ93783.1"/>
    </source>
</evidence>
<sequence length="250" mass="27597">MQMRNRWTTGLLSGLLTVAVLPVSPVSAVSGEVIGYGQGTAVDSENRPVDAVAFDAQYARYDAYATTPDRSQILLTFDQGYENGYTGQILDTLREKQVHAVFFLTGDYAKKETDLVNRMIAEGHVLGNHGMTHASLPTLSEAEAKAEIMDLHQYVLDKYGYEMQYFRCPCGEYSEAALETAQACGYRTLFWSDAYVDWKTDAQPDPAESLERLRAHAHGGEILLLHAVSSTNAEILGDLIDALRAEGYTL</sequence>
<organism evidence="3 4">
    <name type="scientific">Ruminococcus callidus ATCC 27760</name>
    <dbReference type="NCBI Taxonomy" id="411473"/>
    <lineage>
        <taxon>Bacteria</taxon>
        <taxon>Bacillati</taxon>
        <taxon>Bacillota</taxon>
        <taxon>Clostridia</taxon>
        <taxon>Eubacteriales</taxon>
        <taxon>Oscillospiraceae</taxon>
        <taxon>Ruminococcus</taxon>
    </lineage>
</organism>
<dbReference type="EMBL" id="AWVF01000274">
    <property type="protein sequence ID" value="ERJ93783.1"/>
    <property type="molecule type" value="Genomic_DNA"/>
</dbReference>
<feature type="domain" description="NodB homology" evidence="2">
    <location>
        <begin position="71"/>
        <end position="250"/>
    </location>
</feature>
<keyword evidence="4" id="KW-1185">Reference proteome</keyword>
<comment type="caution">
    <text evidence="3">The sequence shown here is derived from an EMBL/GenBank/DDBJ whole genome shotgun (WGS) entry which is preliminary data.</text>
</comment>
<protein>
    <submittedName>
        <fullName evidence="3">Putative delta-lactam-biosynthetic de-N-acetylase</fullName>
    </submittedName>
</protein>
<dbReference type="GO" id="GO:0016020">
    <property type="term" value="C:membrane"/>
    <property type="evidence" value="ECO:0007669"/>
    <property type="project" value="TreeGrafter"/>
</dbReference>
<accession>U2M368</accession>
<dbReference type="GO" id="GO:0005975">
    <property type="term" value="P:carbohydrate metabolic process"/>
    <property type="evidence" value="ECO:0007669"/>
    <property type="project" value="InterPro"/>
</dbReference>
<dbReference type="PANTHER" id="PTHR10587:SF78">
    <property type="entry name" value="PEPTIDOGLYCAN-N-ACETYLMURAMIC ACID DEACETYLASE PDAA"/>
    <property type="match status" value="1"/>
</dbReference>
<gene>
    <name evidence="3" type="ORF">RUMCAL_02208</name>
</gene>
<keyword evidence="1" id="KW-0732">Signal</keyword>
<proteinExistence type="predicted"/>
<evidence type="ECO:0000256" key="1">
    <source>
        <dbReference type="SAM" id="SignalP"/>
    </source>
</evidence>
<dbReference type="Proteomes" id="UP000016662">
    <property type="component" value="Unassembled WGS sequence"/>
</dbReference>
<dbReference type="InterPro" id="IPR002509">
    <property type="entry name" value="NODB_dom"/>
</dbReference>
<evidence type="ECO:0000313" key="4">
    <source>
        <dbReference type="Proteomes" id="UP000016662"/>
    </source>
</evidence>
<dbReference type="InterPro" id="IPR011330">
    <property type="entry name" value="Glyco_hydro/deAcase_b/a-brl"/>
</dbReference>
<dbReference type="Gene3D" id="3.20.20.370">
    <property type="entry name" value="Glycoside hydrolase/deacetylase"/>
    <property type="match status" value="1"/>
</dbReference>
<name>U2M368_9FIRM</name>
<dbReference type="Pfam" id="PF01522">
    <property type="entry name" value="Polysacc_deac_1"/>
    <property type="match status" value="1"/>
</dbReference>
<dbReference type="GO" id="GO:0016810">
    <property type="term" value="F:hydrolase activity, acting on carbon-nitrogen (but not peptide) bonds"/>
    <property type="evidence" value="ECO:0007669"/>
    <property type="project" value="InterPro"/>
</dbReference>
<dbReference type="HOGENOM" id="CLU_021264_12_1_9"/>
<dbReference type="InterPro" id="IPR050248">
    <property type="entry name" value="Polysacc_deacetylase_ArnD"/>
</dbReference>
<dbReference type="PROSITE" id="PS51677">
    <property type="entry name" value="NODB"/>
    <property type="match status" value="1"/>
</dbReference>
<feature type="signal peptide" evidence="1">
    <location>
        <begin position="1"/>
        <end position="28"/>
    </location>
</feature>
<dbReference type="eggNOG" id="COG0726">
    <property type="taxonomic scope" value="Bacteria"/>
</dbReference>
<dbReference type="AlphaFoldDB" id="U2M368"/>